<protein>
    <submittedName>
        <fullName evidence="2">Uncharacterized protein</fullName>
    </submittedName>
</protein>
<dbReference type="EMBL" id="CP017717">
    <property type="protein sequence ID" value="AQZ68639.1"/>
    <property type="molecule type" value="Genomic_DNA"/>
</dbReference>
<dbReference type="Proteomes" id="UP000190797">
    <property type="component" value="Chromosome"/>
</dbReference>
<proteinExistence type="predicted"/>
<evidence type="ECO:0000313" key="3">
    <source>
        <dbReference type="Proteomes" id="UP000190797"/>
    </source>
</evidence>
<keyword evidence="3" id="KW-1185">Reference proteome</keyword>
<dbReference type="KEGG" id="noa:BKM31_50590"/>
<evidence type="ECO:0000313" key="2">
    <source>
        <dbReference type="EMBL" id="AQZ68639.1"/>
    </source>
</evidence>
<dbReference type="PROSITE" id="PS51257">
    <property type="entry name" value="PROKAR_LIPOPROTEIN"/>
    <property type="match status" value="1"/>
</dbReference>
<feature type="transmembrane region" description="Helical" evidence="1">
    <location>
        <begin position="34"/>
        <end position="53"/>
    </location>
</feature>
<keyword evidence="1" id="KW-1133">Transmembrane helix</keyword>
<name>A0A1V0AEN6_9ACTN</name>
<accession>A0A1V0AEN6</accession>
<sequence>MNGKLSTLWLILLGGGCAVGLALVTASGLSGPPAIGLMVVLALGVLVSFAALVSKAARRPDR</sequence>
<dbReference type="AlphaFoldDB" id="A0A1V0AEN6"/>
<reference evidence="3" key="1">
    <citation type="journal article" date="2017" name="Med. Chem. Commun.">
        <title>Nonomuraea sp. ATCC 55076 harbours the largest actinomycete chromosome to date and the kistamicin biosynthetic gene cluster.</title>
        <authorList>
            <person name="Nazari B."/>
            <person name="Forneris C.C."/>
            <person name="Gibson M.I."/>
            <person name="Moon K."/>
            <person name="Schramma K.R."/>
            <person name="Seyedsayamdost M.R."/>
        </authorList>
    </citation>
    <scope>NUCLEOTIDE SEQUENCE [LARGE SCALE GENOMIC DNA]</scope>
    <source>
        <strain evidence="3">ATCC 55076</strain>
    </source>
</reference>
<keyword evidence="1" id="KW-0472">Membrane</keyword>
<evidence type="ECO:0000256" key="1">
    <source>
        <dbReference type="SAM" id="Phobius"/>
    </source>
</evidence>
<keyword evidence="1" id="KW-0812">Transmembrane</keyword>
<organism evidence="2 3">
    <name type="scientific">[Actinomadura] parvosata subsp. kistnae</name>
    <dbReference type="NCBI Taxonomy" id="1909395"/>
    <lineage>
        <taxon>Bacteria</taxon>
        <taxon>Bacillati</taxon>
        <taxon>Actinomycetota</taxon>
        <taxon>Actinomycetes</taxon>
        <taxon>Streptosporangiales</taxon>
        <taxon>Streptosporangiaceae</taxon>
        <taxon>Nonomuraea</taxon>
    </lineage>
</organism>
<gene>
    <name evidence="2" type="ORF">BKM31_50590</name>
</gene>
<dbReference type="RefSeq" id="WP_080045021.1">
    <property type="nucleotide sequence ID" value="NZ_CP017717.1"/>
</dbReference>